<dbReference type="Gene3D" id="1.10.287.130">
    <property type="match status" value="1"/>
</dbReference>
<dbReference type="PROSITE" id="PS50885">
    <property type="entry name" value="HAMP"/>
    <property type="match status" value="1"/>
</dbReference>
<dbReference type="SMART" id="SM00304">
    <property type="entry name" value="HAMP"/>
    <property type="match status" value="1"/>
</dbReference>
<evidence type="ECO:0000256" key="5">
    <source>
        <dbReference type="ARBA" id="ARBA00022679"/>
    </source>
</evidence>
<dbReference type="Pfam" id="PF00512">
    <property type="entry name" value="HisKA"/>
    <property type="match status" value="1"/>
</dbReference>
<keyword evidence="9" id="KW-1133">Transmembrane helix</keyword>
<feature type="transmembrane region" description="Helical" evidence="9">
    <location>
        <begin position="50"/>
        <end position="73"/>
    </location>
</feature>
<dbReference type="GO" id="GO:0005886">
    <property type="term" value="C:plasma membrane"/>
    <property type="evidence" value="ECO:0007669"/>
    <property type="project" value="TreeGrafter"/>
</dbReference>
<dbReference type="InterPro" id="IPR050428">
    <property type="entry name" value="TCS_sensor_his_kinase"/>
</dbReference>
<dbReference type="PANTHER" id="PTHR45436">
    <property type="entry name" value="SENSOR HISTIDINE KINASE YKOH"/>
    <property type="match status" value="1"/>
</dbReference>
<evidence type="ECO:0000256" key="4">
    <source>
        <dbReference type="ARBA" id="ARBA00022553"/>
    </source>
</evidence>
<keyword evidence="8 9" id="KW-0472">Membrane</keyword>
<dbReference type="CDD" id="cd00082">
    <property type="entry name" value="HisKA"/>
    <property type="match status" value="1"/>
</dbReference>
<dbReference type="AlphaFoldDB" id="A0AAX1EEV3"/>
<dbReference type="GO" id="GO:0000155">
    <property type="term" value="F:phosphorelay sensor kinase activity"/>
    <property type="evidence" value="ECO:0007669"/>
    <property type="project" value="InterPro"/>
</dbReference>
<evidence type="ECO:0000256" key="8">
    <source>
        <dbReference type="ARBA" id="ARBA00023136"/>
    </source>
</evidence>
<dbReference type="PANTHER" id="PTHR45436:SF15">
    <property type="entry name" value="SENSOR HISTIDINE KINASE CUSS"/>
    <property type="match status" value="1"/>
</dbReference>
<dbReference type="CDD" id="cd06225">
    <property type="entry name" value="HAMP"/>
    <property type="match status" value="1"/>
</dbReference>
<sequence length="261" mass="29754">MLCMFGQSFKCFKSSSKETTIGILMVMNLFLFPYYLKLIPKASSAASIEYFKTIILASLIGSLAAIGIGHMIARNTIKQLHEFTKTLEAISIDNLSTRINPSNWPKELERLGESFNVMLSRIETSFENLQQFSSDVAHELKTPLNNLMLNTEITLSKATSIEDFQKQLSIHMEEYQQLSKMIDNLLFLARAKQNQIKINAEVIQLDKEIDKLVAFYQGYGEEMEVTIKRYGQALGQVDVLLFGRLMNNLLSNAIKYSKKRE</sequence>
<reference evidence="12 13" key="1">
    <citation type="submission" date="2019-03" db="EMBL/GenBank/DDBJ databases">
        <title>Diverse conjugative elements silence natural transformation in Legionella species.</title>
        <authorList>
            <person name="Durieux I."/>
            <person name="Ginevra C."/>
            <person name="Attaiech L."/>
            <person name="Picq K."/>
            <person name="Juan P.A."/>
            <person name="Jarraud S."/>
            <person name="Charpentier X."/>
        </authorList>
    </citation>
    <scope>NUCLEOTIDE SEQUENCE [LARGE SCALE GENOMIC DNA]</scope>
    <source>
        <strain evidence="12 13">HL-0427-4011</strain>
    </source>
</reference>
<comment type="catalytic activity">
    <reaction evidence="1">
        <text>ATP + protein L-histidine = ADP + protein N-phospho-L-histidine.</text>
        <dbReference type="EC" id="2.7.13.3"/>
    </reaction>
</comment>
<comment type="subcellular location">
    <subcellularLocation>
        <location evidence="2">Membrane</location>
        <topology evidence="2">Multi-pass membrane protein</topology>
    </subcellularLocation>
</comment>
<dbReference type="InterPro" id="IPR036097">
    <property type="entry name" value="HisK_dim/P_sf"/>
</dbReference>
<feature type="transmembrane region" description="Helical" evidence="9">
    <location>
        <begin position="21"/>
        <end position="38"/>
    </location>
</feature>
<dbReference type="InterPro" id="IPR005467">
    <property type="entry name" value="His_kinase_dom"/>
</dbReference>
<name>A0AAX1EEV3_9GAMM</name>
<evidence type="ECO:0000313" key="13">
    <source>
        <dbReference type="Proteomes" id="UP000295517"/>
    </source>
</evidence>
<organism evidence="12 13">
    <name type="scientific">Legionella israelensis</name>
    <dbReference type="NCBI Taxonomy" id="454"/>
    <lineage>
        <taxon>Bacteria</taxon>
        <taxon>Pseudomonadati</taxon>
        <taxon>Pseudomonadota</taxon>
        <taxon>Gammaproteobacteria</taxon>
        <taxon>Legionellales</taxon>
        <taxon>Legionellaceae</taxon>
        <taxon>Legionella</taxon>
    </lineage>
</organism>
<feature type="domain" description="Histidine kinase" evidence="10">
    <location>
        <begin position="135"/>
        <end position="261"/>
    </location>
</feature>
<evidence type="ECO:0000256" key="7">
    <source>
        <dbReference type="ARBA" id="ARBA00023012"/>
    </source>
</evidence>
<accession>A0AAX1EEV3</accession>
<dbReference type="EMBL" id="CP038254">
    <property type="protein sequence ID" value="QBR83573.1"/>
    <property type="molecule type" value="Genomic_DNA"/>
</dbReference>
<dbReference type="EC" id="2.7.13.3" evidence="3"/>
<keyword evidence="4" id="KW-0597">Phosphoprotein</keyword>
<evidence type="ECO:0000256" key="1">
    <source>
        <dbReference type="ARBA" id="ARBA00000085"/>
    </source>
</evidence>
<proteinExistence type="predicted"/>
<dbReference type="PROSITE" id="PS50109">
    <property type="entry name" value="HIS_KIN"/>
    <property type="match status" value="1"/>
</dbReference>
<dbReference type="SUPFAM" id="SSF47384">
    <property type="entry name" value="Homodimeric domain of signal transducing histidine kinase"/>
    <property type="match status" value="1"/>
</dbReference>
<dbReference type="InterPro" id="IPR003661">
    <property type="entry name" value="HisK_dim/P_dom"/>
</dbReference>
<keyword evidence="9" id="KW-0812">Transmembrane</keyword>
<keyword evidence="7" id="KW-0902">Two-component regulatory system</keyword>
<dbReference type="SUPFAM" id="SSF158472">
    <property type="entry name" value="HAMP domain-like"/>
    <property type="match status" value="1"/>
</dbReference>
<keyword evidence="5" id="KW-0808">Transferase</keyword>
<evidence type="ECO:0000259" key="11">
    <source>
        <dbReference type="PROSITE" id="PS50885"/>
    </source>
</evidence>
<evidence type="ECO:0000256" key="3">
    <source>
        <dbReference type="ARBA" id="ARBA00012438"/>
    </source>
</evidence>
<evidence type="ECO:0000259" key="10">
    <source>
        <dbReference type="PROSITE" id="PS50109"/>
    </source>
</evidence>
<dbReference type="SMART" id="SM00388">
    <property type="entry name" value="HisKA"/>
    <property type="match status" value="1"/>
</dbReference>
<dbReference type="InterPro" id="IPR003660">
    <property type="entry name" value="HAMP_dom"/>
</dbReference>
<dbReference type="Proteomes" id="UP000295517">
    <property type="component" value="Chromosome"/>
</dbReference>
<evidence type="ECO:0000256" key="6">
    <source>
        <dbReference type="ARBA" id="ARBA00022777"/>
    </source>
</evidence>
<dbReference type="SUPFAM" id="SSF55874">
    <property type="entry name" value="ATPase domain of HSP90 chaperone/DNA topoisomerase II/histidine kinase"/>
    <property type="match status" value="1"/>
</dbReference>
<evidence type="ECO:0000313" key="12">
    <source>
        <dbReference type="EMBL" id="QBR83573.1"/>
    </source>
</evidence>
<dbReference type="Gene3D" id="6.10.340.10">
    <property type="match status" value="1"/>
</dbReference>
<protein>
    <recommendedName>
        <fullName evidence="3">histidine kinase</fullName>
        <ecNumber evidence="3">2.7.13.3</ecNumber>
    </recommendedName>
</protein>
<dbReference type="Pfam" id="PF00672">
    <property type="entry name" value="HAMP"/>
    <property type="match status" value="1"/>
</dbReference>
<evidence type="ECO:0000256" key="9">
    <source>
        <dbReference type="SAM" id="Phobius"/>
    </source>
</evidence>
<feature type="domain" description="HAMP" evidence="11">
    <location>
        <begin position="74"/>
        <end position="127"/>
    </location>
</feature>
<evidence type="ECO:0000256" key="2">
    <source>
        <dbReference type="ARBA" id="ARBA00004141"/>
    </source>
</evidence>
<dbReference type="InterPro" id="IPR036890">
    <property type="entry name" value="HATPase_C_sf"/>
</dbReference>
<keyword evidence="6" id="KW-0418">Kinase</keyword>
<gene>
    <name evidence="12" type="ORF">E3983_03905</name>
</gene>